<comment type="caution">
    <text evidence="1">The sequence shown here is derived from an EMBL/GenBank/DDBJ whole genome shotgun (WGS) entry which is preliminary data.</text>
</comment>
<keyword evidence="2" id="KW-1185">Reference proteome</keyword>
<accession>A0A9N8F351</accession>
<evidence type="ECO:0000313" key="2">
    <source>
        <dbReference type="Proteomes" id="UP001153069"/>
    </source>
</evidence>
<dbReference type="EMBL" id="CAICTM010002553">
    <property type="protein sequence ID" value="CAB9529595.1"/>
    <property type="molecule type" value="Genomic_DNA"/>
</dbReference>
<protein>
    <submittedName>
        <fullName evidence="1">Uncharacterized protein</fullName>
    </submittedName>
</protein>
<reference evidence="1" key="1">
    <citation type="submission" date="2020-06" db="EMBL/GenBank/DDBJ databases">
        <authorList>
            <consortium name="Plant Systems Biology data submission"/>
        </authorList>
    </citation>
    <scope>NUCLEOTIDE SEQUENCE</scope>
    <source>
        <strain evidence="1">D6</strain>
    </source>
</reference>
<sequence>MKLQEDSIAPELKQAILRMQQASEKLPGTPVLEPSMWINTSHPKASNNLPFLQEMLDRVKQVRIQLTDSFWNTQQGQSILVQVHAGKRHYGWTSDMPLPPHGLQQDISQSEVRANEDIDSFDVSSFDYGDYGDGDGGDTSIEGDVPAAADLARQERQERIKATLKHPGALFASASPLFGEILKRTRTSQR</sequence>
<dbReference type="Proteomes" id="UP001153069">
    <property type="component" value="Unassembled WGS sequence"/>
</dbReference>
<organism evidence="1 2">
    <name type="scientific">Seminavis robusta</name>
    <dbReference type="NCBI Taxonomy" id="568900"/>
    <lineage>
        <taxon>Eukaryota</taxon>
        <taxon>Sar</taxon>
        <taxon>Stramenopiles</taxon>
        <taxon>Ochrophyta</taxon>
        <taxon>Bacillariophyta</taxon>
        <taxon>Bacillariophyceae</taxon>
        <taxon>Bacillariophycidae</taxon>
        <taxon>Naviculales</taxon>
        <taxon>Naviculaceae</taxon>
        <taxon>Seminavis</taxon>
    </lineage>
</organism>
<gene>
    <name evidence="1" type="ORF">SEMRO_2555_G331100.1</name>
</gene>
<name>A0A9N8F351_9STRA</name>
<proteinExistence type="predicted"/>
<dbReference type="AlphaFoldDB" id="A0A9N8F351"/>
<evidence type="ECO:0000313" key="1">
    <source>
        <dbReference type="EMBL" id="CAB9529595.1"/>
    </source>
</evidence>